<sequence length="390" mass="43075">MTYSFQQATKENIKLRMALYGPPGCGKTYTALQLATMLGKKIGLIDTEYGSSRKYAKLFNFQVLELTKFGPSQYYNAIESAEEVGFDYLIIDSLSHAWYAELDSVGSDVRNWAKVRPIERQLWDKIISSKCHIIATMRSKIEYDYSTAEVGGKQKITSVRKIGTAPIQKEGSEYELDICGLLDDQNTLTISKSRCPEISNGIFPKPGKKFAEMIQTWLSDEAPVPNKALIPMINVPINPVAQQPQVQELATVASSNGHIPQKASTNGHLATVVETQPTITHTQPSNSKPDNPAKAAFKALLAITQQNISKVIEASIDLYGADESGTKPKFNSENMTAEQIKAVCEALMKEWLGLKGYTSELAQNLIEISTSRHPGQYAEIAKDIASQLEF</sequence>
<dbReference type="SMART" id="SM00382">
    <property type="entry name" value="AAA"/>
    <property type="match status" value="1"/>
</dbReference>
<evidence type="ECO:0000313" key="3">
    <source>
        <dbReference type="Proteomes" id="UP001152872"/>
    </source>
</evidence>
<reference evidence="2" key="1">
    <citation type="submission" date="2019-05" db="EMBL/GenBank/DDBJ databases">
        <title>Whole genome sequencing of Pseudanabaena catenata USMAC16.</title>
        <authorList>
            <person name="Khan Z."/>
            <person name="Omar W.M."/>
            <person name="Convey P."/>
            <person name="Merican F."/>
            <person name="Najimudin N."/>
        </authorList>
    </citation>
    <scope>NUCLEOTIDE SEQUENCE</scope>
    <source>
        <strain evidence="2">USMAC16</strain>
    </source>
</reference>
<keyword evidence="2" id="KW-0547">Nucleotide-binding</keyword>
<dbReference type="Pfam" id="PF13479">
    <property type="entry name" value="AAA_24"/>
    <property type="match status" value="1"/>
</dbReference>
<dbReference type="RefSeq" id="WP_009628021.1">
    <property type="nucleotide sequence ID" value="NZ_VBTY01000132.1"/>
</dbReference>
<keyword evidence="3" id="KW-1185">Reference proteome</keyword>
<name>A0A9X4MCI7_9CYAN</name>
<dbReference type="Gene3D" id="3.40.50.300">
    <property type="entry name" value="P-loop containing nucleotide triphosphate hydrolases"/>
    <property type="match status" value="1"/>
</dbReference>
<dbReference type="SUPFAM" id="SSF52540">
    <property type="entry name" value="P-loop containing nucleoside triphosphate hydrolases"/>
    <property type="match status" value="1"/>
</dbReference>
<dbReference type="InterPro" id="IPR003593">
    <property type="entry name" value="AAA+_ATPase"/>
</dbReference>
<protein>
    <submittedName>
        <fullName evidence="2">ATP-binding protein</fullName>
    </submittedName>
</protein>
<accession>A0A9X4MCI7</accession>
<dbReference type="AlphaFoldDB" id="A0A9X4MCI7"/>
<evidence type="ECO:0000259" key="1">
    <source>
        <dbReference type="SMART" id="SM00382"/>
    </source>
</evidence>
<dbReference type="Proteomes" id="UP001152872">
    <property type="component" value="Unassembled WGS sequence"/>
</dbReference>
<comment type="caution">
    <text evidence="2">The sequence shown here is derived from an EMBL/GenBank/DDBJ whole genome shotgun (WGS) entry which is preliminary data.</text>
</comment>
<proteinExistence type="predicted"/>
<keyword evidence="2" id="KW-0067">ATP-binding</keyword>
<dbReference type="InterPro" id="IPR027417">
    <property type="entry name" value="P-loop_NTPase"/>
</dbReference>
<organism evidence="2 3">
    <name type="scientific">Pseudanabaena catenata USMAC16</name>
    <dbReference type="NCBI Taxonomy" id="1855837"/>
    <lineage>
        <taxon>Bacteria</taxon>
        <taxon>Bacillati</taxon>
        <taxon>Cyanobacteriota</taxon>
        <taxon>Cyanophyceae</taxon>
        <taxon>Pseudanabaenales</taxon>
        <taxon>Pseudanabaenaceae</taxon>
        <taxon>Pseudanabaena</taxon>
    </lineage>
</organism>
<dbReference type="EMBL" id="VBTY01000132">
    <property type="protein sequence ID" value="MDG3495875.1"/>
    <property type="molecule type" value="Genomic_DNA"/>
</dbReference>
<dbReference type="GO" id="GO:0005524">
    <property type="term" value="F:ATP binding"/>
    <property type="evidence" value="ECO:0007669"/>
    <property type="project" value="UniProtKB-KW"/>
</dbReference>
<evidence type="ECO:0000313" key="2">
    <source>
        <dbReference type="EMBL" id="MDG3495875.1"/>
    </source>
</evidence>
<feature type="domain" description="AAA+ ATPase" evidence="1">
    <location>
        <begin position="13"/>
        <end position="157"/>
    </location>
</feature>
<gene>
    <name evidence="2" type="ORF">FEV09_15100</name>
</gene>